<feature type="transmembrane region" description="Helical" evidence="4">
    <location>
        <begin position="389"/>
        <end position="414"/>
    </location>
</feature>
<dbReference type="GO" id="GO:0016020">
    <property type="term" value="C:membrane"/>
    <property type="evidence" value="ECO:0007669"/>
    <property type="project" value="UniProtKB-SubCell"/>
</dbReference>
<dbReference type="OrthoDB" id="2213137at2759"/>
<keyword evidence="4" id="KW-1133">Transmembrane helix</keyword>
<feature type="transmembrane region" description="Helical" evidence="4">
    <location>
        <begin position="136"/>
        <end position="158"/>
    </location>
</feature>
<feature type="transmembrane region" description="Helical" evidence="4">
    <location>
        <begin position="170"/>
        <end position="191"/>
    </location>
</feature>
<evidence type="ECO:0000256" key="3">
    <source>
        <dbReference type="SAM" id="MobiDB-lite"/>
    </source>
</evidence>
<feature type="region of interest" description="Disordered" evidence="3">
    <location>
        <begin position="1"/>
        <end position="21"/>
    </location>
</feature>
<gene>
    <name evidence="5" type="ORF">PV05_03522</name>
</gene>
<comment type="subcellular location">
    <subcellularLocation>
        <location evidence="1">Membrane</location>
        <topology evidence="1">Multi-pass membrane protein</topology>
    </subcellularLocation>
</comment>
<feature type="transmembrane region" description="Helical" evidence="4">
    <location>
        <begin position="426"/>
        <end position="450"/>
    </location>
</feature>
<reference evidence="5 6" key="1">
    <citation type="submission" date="2015-01" db="EMBL/GenBank/DDBJ databases">
        <title>The Genome Sequence of Exophiala xenobiotica CBS118157.</title>
        <authorList>
            <consortium name="The Broad Institute Genomics Platform"/>
            <person name="Cuomo C."/>
            <person name="de Hoog S."/>
            <person name="Gorbushina A."/>
            <person name="Stielow B."/>
            <person name="Teixiera M."/>
            <person name="Abouelleil A."/>
            <person name="Chapman S.B."/>
            <person name="Priest M."/>
            <person name="Young S.K."/>
            <person name="Wortman J."/>
            <person name="Nusbaum C."/>
            <person name="Birren B."/>
        </authorList>
    </citation>
    <scope>NUCLEOTIDE SEQUENCE [LARGE SCALE GENOMIC DNA]</scope>
    <source>
        <strain evidence="5 6">CBS 118157</strain>
    </source>
</reference>
<dbReference type="Gene3D" id="1.20.1250.20">
    <property type="entry name" value="MFS general substrate transporter like domains"/>
    <property type="match status" value="2"/>
</dbReference>
<proteinExistence type="inferred from homology"/>
<comment type="similarity">
    <text evidence="2">Belongs to the major facilitator superfamily. Monocarboxylate porter (TC 2.A.1.13) family.</text>
</comment>
<name>A0A0D2FG34_9EURO</name>
<feature type="transmembrane region" description="Helical" evidence="4">
    <location>
        <begin position="80"/>
        <end position="100"/>
    </location>
</feature>
<keyword evidence="6" id="KW-1185">Reference proteome</keyword>
<feature type="transmembrane region" description="Helical" evidence="4">
    <location>
        <begin position="38"/>
        <end position="60"/>
    </location>
</feature>
<dbReference type="HOGENOM" id="CLU_001265_1_2_1"/>
<dbReference type="GeneID" id="25325430"/>
<dbReference type="PANTHER" id="PTHR11360">
    <property type="entry name" value="MONOCARBOXYLATE TRANSPORTER"/>
    <property type="match status" value="1"/>
</dbReference>
<sequence length="464" mass="50297">MAESEQVDPPHTFDMTDDIPNNAHTELAPMDRGKQANLILLGCSLLQLPVWAFPISYGVFQENYTSHPSGLEGDLSRTGIIGTTLNGTIYLCMPILFGLFTNKYAHLRRKAAAAGIILSVASLILSSFATQVWQLIVTQGVIQALGSTLLFSSSTIYIDEWFIQRKGFAYGTILSVKSAIGAGTPLLFGYLLSSLGFRNTLRIWSAVTFATSVPALFLLRPRFQLSRDSRRTRSLSWRFLRHPTFYVFQIGNIVFSASYGMPQTYLSSFTTNVFDFSTSKSALMVAALNAPSIIASFWFGLLSDGRPLWRGGHPLSISTVSVLSAMGASLPAFLFWGLAPNQSAAGIVLIALFAATYGFFAGGYSAIWGGIVKEIRREADSHHEPVDTALIFGLLNGGRGMGYVAGGFAGVQLLKEGALNTSHWAYGTRFGCLILFTGLGAALGGSSILLQARRFWKCCHQNSG</sequence>
<feature type="transmembrane region" description="Helical" evidence="4">
    <location>
        <begin position="203"/>
        <end position="223"/>
    </location>
</feature>
<feature type="transmembrane region" description="Helical" evidence="4">
    <location>
        <begin position="344"/>
        <end position="368"/>
    </location>
</feature>
<organism evidence="5 6">
    <name type="scientific">Exophiala xenobiotica</name>
    <dbReference type="NCBI Taxonomy" id="348802"/>
    <lineage>
        <taxon>Eukaryota</taxon>
        <taxon>Fungi</taxon>
        <taxon>Dikarya</taxon>
        <taxon>Ascomycota</taxon>
        <taxon>Pezizomycotina</taxon>
        <taxon>Eurotiomycetes</taxon>
        <taxon>Chaetothyriomycetidae</taxon>
        <taxon>Chaetothyriales</taxon>
        <taxon>Herpotrichiellaceae</taxon>
        <taxon>Exophiala</taxon>
    </lineage>
</organism>
<evidence type="ECO:0000313" key="6">
    <source>
        <dbReference type="Proteomes" id="UP000054342"/>
    </source>
</evidence>
<evidence type="ECO:0000256" key="2">
    <source>
        <dbReference type="ARBA" id="ARBA00006727"/>
    </source>
</evidence>
<dbReference type="GO" id="GO:0022857">
    <property type="term" value="F:transmembrane transporter activity"/>
    <property type="evidence" value="ECO:0007669"/>
    <property type="project" value="InterPro"/>
</dbReference>
<evidence type="ECO:0000256" key="1">
    <source>
        <dbReference type="ARBA" id="ARBA00004141"/>
    </source>
</evidence>
<feature type="transmembrane region" description="Helical" evidence="4">
    <location>
        <begin position="244"/>
        <end position="261"/>
    </location>
</feature>
<dbReference type="InterPro" id="IPR036259">
    <property type="entry name" value="MFS_trans_sf"/>
</dbReference>
<dbReference type="PANTHER" id="PTHR11360:SF156">
    <property type="entry name" value="MONOCARBOXYLATE TRANSPORTER, PUTATIVE (AFU_ORTHOLOGUE AFUA_4G14260)-RELATED"/>
    <property type="match status" value="1"/>
</dbReference>
<feature type="transmembrane region" description="Helical" evidence="4">
    <location>
        <begin position="112"/>
        <end position="130"/>
    </location>
</feature>
<dbReference type="InterPro" id="IPR011701">
    <property type="entry name" value="MFS"/>
</dbReference>
<feature type="transmembrane region" description="Helical" evidence="4">
    <location>
        <begin position="315"/>
        <end position="338"/>
    </location>
</feature>
<dbReference type="EMBL" id="KN847318">
    <property type="protein sequence ID" value="KIW59039.1"/>
    <property type="molecule type" value="Genomic_DNA"/>
</dbReference>
<dbReference type="Proteomes" id="UP000054342">
    <property type="component" value="Unassembled WGS sequence"/>
</dbReference>
<keyword evidence="4" id="KW-0472">Membrane</keyword>
<dbReference type="SUPFAM" id="SSF103473">
    <property type="entry name" value="MFS general substrate transporter"/>
    <property type="match status" value="1"/>
</dbReference>
<dbReference type="RefSeq" id="XP_013319623.1">
    <property type="nucleotide sequence ID" value="XM_013464169.1"/>
</dbReference>
<feature type="transmembrane region" description="Helical" evidence="4">
    <location>
        <begin position="281"/>
        <end position="303"/>
    </location>
</feature>
<protein>
    <recommendedName>
        <fullName evidence="7">Major facilitator superfamily (MFS) profile domain-containing protein</fullName>
    </recommendedName>
</protein>
<keyword evidence="4" id="KW-0812">Transmembrane</keyword>
<dbReference type="Pfam" id="PF07690">
    <property type="entry name" value="MFS_1"/>
    <property type="match status" value="1"/>
</dbReference>
<accession>A0A0D2FG34</accession>
<evidence type="ECO:0008006" key="7">
    <source>
        <dbReference type="Google" id="ProtNLM"/>
    </source>
</evidence>
<dbReference type="InterPro" id="IPR050327">
    <property type="entry name" value="Proton-linked_MCT"/>
</dbReference>
<dbReference type="AlphaFoldDB" id="A0A0D2FG34"/>
<evidence type="ECO:0000256" key="4">
    <source>
        <dbReference type="SAM" id="Phobius"/>
    </source>
</evidence>
<evidence type="ECO:0000313" key="5">
    <source>
        <dbReference type="EMBL" id="KIW59039.1"/>
    </source>
</evidence>